<gene>
    <name evidence="1" type="ORF">HPB49_018300</name>
</gene>
<evidence type="ECO:0000313" key="2">
    <source>
        <dbReference type="Proteomes" id="UP000821865"/>
    </source>
</evidence>
<evidence type="ECO:0000313" key="1">
    <source>
        <dbReference type="EMBL" id="KAH7941884.1"/>
    </source>
</evidence>
<proteinExistence type="predicted"/>
<reference evidence="1" key="1">
    <citation type="submission" date="2020-05" db="EMBL/GenBank/DDBJ databases">
        <title>Large-scale comparative analyses of tick genomes elucidate their genetic diversity and vector capacities.</title>
        <authorList>
            <person name="Jia N."/>
            <person name="Wang J."/>
            <person name="Shi W."/>
            <person name="Du L."/>
            <person name="Sun Y."/>
            <person name="Zhan W."/>
            <person name="Jiang J."/>
            <person name="Wang Q."/>
            <person name="Zhang B."/>
            <person name="Ji P."/>
            <person name="Sakyi L.B."/>
            <person name="Cui X."/>
            <person name="Yuan T."/>
            <person name="Jiang B."/>
            <person name="Yang W."/>
            <person name="Lam T.T.-Y."/>
            <person name="Chang Q."/>
            <person name="Ding S."/>
            <person name="Wang X."/>
            <person name="Zhu J."/>
            <person name="Ruan X."/>
            <person name="Zhao L."/>
            <person name="Wei J."/>
            <person name="Que T."/>
            <person name="Du C."/>
            <person name="Cheng J."/>
            <person name="Dai P."/>
            <person name="Han X."/>
            <person name="Huang E."/>
            <person name="Gao Y."/>
            <person name="Liu J."/>
            <person name="Shao H."/>
            <person name="Ye R."/>
            <person name="Li L."/>
            <person name="Wei W."/>
            <person name="Wang X."/>
            <person name="Wang C."/>
            <person name="Yang T."/>
            <person name="Huo Q."/>
            <person name="Li W."/>
            <person name="Guo W."/>
            <person name="Chen H."/>
            <person name="Zhou L."/>
            <person name="Ni X."/>
            <person name="Tian J."/>
            <person name="Zhou Y."/>
            <person name="Sheng Y."/>
            <person name="Liu T."/>
            <person name="Pan Y."/>
            <person name="Xia L."/>
            <person name="Li J."/>
            <person name="Zhao F."/>
            <person name="Cao W."/>
        </authorList>
    </citation>
    <scope>NUCLEOTIDE SEQUENCE</scope>
    <source>
        <strain evidence="1">Dsil-2018</strain>
    </source>
</reference>
<protein>
    <submittedName>
        <fullName evidence="1">Uncharacterized protein</fullName>
    </submittedName>
</protein>
<dbReference type="Proteomes" id="UP000821865">
    <property type="component" value="Chromosome 7"/>
</dbReference>
<comment type="caution">
    <text evidence="1">The sequence shown here is derived from an EMBL/GenBank/DDBJ whole genome shotgun (WGS) entry which is preliminary data.</text>
</comment>
<name>A0ACB8CGM4_DERSI</name>
<organism evidence="1 2">
    <name type="scientific">Dermacentor silvarum</name>
    <name type="common">Tick</name>
    <dbReference type="NCBI Taxonomy" id="543639"/>
    <lineage>
        <taxon>Eukaryota</taxon>
        <taxon>Metazoa</taxon>
        <taxon>Ecdysozoa</taxon>
        <taxon>Arthropoda</taxon>
        <taxon>Chelicerata</taxon>
        <taxon>Arachnida</taxon>
        <taxon>Acari</taxon>
        <taxon>Parasitiformes</taxon>
        <taxon>Ixodida</taxon>
        <taxon>Ixodoidea</taxon>
        <taxon>Ixodidae</taxon>
        <taxon>Rhipicephalinae</taxon>
        <taxon>Dermacentor</taxon>
    </lineage>
</organism>
<dbReference type="EMBL" id="CM023476">
    <property type="protein sequence ID" value="KAH7941884.1"/>
    <property type="molecule type" value="Genomic_DNA"/>
</dbReference>
<sequence>MTSLAIAQYVSWEVVRQLGPFADFRLRMPYESDAYTEDRCFRAVYEVAGLAPLAVVMAQDVSTDTVLSAATFLERLLKDVGATDVALRLLDPKHLLGEAPPSNVPTTRGVEDGDSDSFLASYVRALMASRQRELEGLDSSDPALSTEDVLSQRAVVEGDRLTVPTSLLTRPWFSHEFPRSFNYAGLGFVVLEALARSGFKFEIDHGPTVGIPAAKPVSTPTKGCIDTSGPSGRALEALLQVLSLKGHERNPLRLPGELEALNENQLLFLAFCFRGCARNDTSSGKCNGVLRRMWYFGNTFQCMPGDYMHPKELSGCAVTPKIGARSLFTGEIARNTVRKISMMMFSNDTLDRLRLLFQYTKRRG</sequence>
<accession>A0ACB8CGM4</accession>
<keyword evidence="2" id="KW-1185">Reference proteome</keyword>